<reference evidence="3 4" key="1">
    <citation type="submission" date="2019-05" db="EMBL/GenBank/DDBJ databases">
        <title>Georgenia *** sp. nov., and Georgenia *** sp. nov., isolated from the intestinal contents of plateau pika (Ochotona curzoniae) in the Qinghai-Tibet plateau of China.</title>
        <authorList>
            <person name="Tian Z."/>
        </authorList>
    </citation>
    <scope>NUCLEOTIDE SEQUENCE [LARGE SCALE GENOMIC DNA]</scope>
    <source>
        <strain evidence="3 4">Z294</strain>
    </source>
</reference>
<comment type="subcellular location">
    <subcellularLocation>
        <location evidence="1">Cell membrane</location>
        <topology evidence="1">Peripheral membrane protein</topology>
        <orientation evidence="1">Cytoplasmic side</orientation>
    </subcellularLocation>
</comment>
<dbReference type="RefSeq" id="WP_139072257.1">
    <property type="nucleotide sequence ID" value="NZ_CP040899.1"/>
</dbReference>
<dbReference type="PANTHER" id="PTHR33383:SF1">
    <property type="entry name" value="MEMBRANE PROTEIN INSERTION EFFICIENCY FACTOR-RELATED"/>
    <property type="match status" value="1"/>
</dbReference>
<protein>
    <recommendedName>
        <fullName evidence="1">Putative membrane protein insertion efficiency factor</fullName>
    </recommendedName>
</protein>
<evidence type="ECO:0000313" key="4">
    <source>
        <dbReference type="Proteomes" id="UP000313948"/>
    </source>
</evidence>
<comment type="similarity">
    <text evidence="1">Belongs to the UPF0161 family.</text>
</comment>
<dbReference type="Proteomes" id="UP000313948">
    <property type="component" value="Chromosome"/>
</dbReference>
<dbReference type="HAMAP" id="MF_00386">
    <property type="entry name" value="UPF0161_YidD"/>
    <property type="match status" value="1"/>
</dbReference>
<keyword evidence="1" id="KW-1003">Cell membrane</keyword>
<gene>
    <name evidence="3" type="primary">yidD</name>
    <name evidence="3" type="ORF">FE251_15345</name>
</gene>
<dbReference type="NCBIfam" id="TIGR00278">
    <property type="entry name" value="membrane protein insertion efficiency factor YidD"/>
    <property type="match status" value="1"/>
</dbReference>
<evidence type="ECO:0000256" key="2">
    <source>
        <dbReference type="SAM" id="MobiDB-lite"/>
    </source>
</evidence>
<dbReference type="SMART" id="SM01234">
    <property type="entry name" value="Haemolytic"/>
    <property type="match status" value="1"/>
</dbReference>
<keyword evidence="1" id="KW-0472">Membrane</keyword>
<name>A0ABX5VU47_9MICO</name>
<proteinExistence type="inferred from homology"/>
<feature type="region of interest" description="Disordered" evidence="2">
    <location>
        <begin position="72"/>
        <end position="110"/>
    </location>
</feature>
<sequence>MTALGRVVGRGLALLVKGYQLIVSPWFGPSCRYYPSCSAYAVTALQRHGAVRGSLLAGWRLLRCNPWSDGGVDHVPEQGDPMPWTSRSARPRTLGVAAGGAPSNDAPQDL</sequence>
<evidence type="ECO:0000313" key="3">
    <source>
        <dbReference type="EMBL" id="QDB80590.1"/>
    </source>
</evidence>
<organism evidence="3 4">
    <name type="scientific">Georgenia wutianyii</name>
    <dbReference type="NCBI Taxonomy" id="2585135"/>
    <lineage>
        <taxon>Bacteria</taxon>
        <taxon>Bacillati</taxon>
        <taxon>Actinomycetota</taxon>
        <taxon>Actinomycetes</taxon>
        <taxon>Micrococcales</taxon>
        <taxon>Bogoriellaceae</taxon>
        <taxon>Georgenia</taxon>
    </lineage>
</organism>
<comment type="function">
    <text evidence="1">Could be involved in insertion of integral membrane proteins into the membrane.</text>
</comment>
<evidence type="ECO:0000256" key="1">
    <source>
        <dbReference type="HAMAP-Rule" id="MF_00386"/>
    </source>
</evidence>
<dbReference type="EMBL" id="CP040899">
    <property type="protein sequence ID" value="QDB80590.1"/>
    <property type="molecule type" value="Genomic_DNA"/>
</dbReference>
<accession>A0ABX5VU47</accession>
<dbReference type="InterPro" id="IPR002696">
    <property type="entry name" value="Membr_insert_effic_factor_YidD"/>
</dbReference>
<dbReference type="Pfam" id="PF01809">
    <property type="entry name" value="YidD"/>
    <property type="match status" value="1"/>
</dbReference>
<keyword evidence="4" id="KW-1185">Reference proteome</keyword>
<dbReference type="PANTHER" id="PTHR33383">
    <property type="entry name" value="MEMBRANE PROTEIN INSERTION EFFICIENCY FACTOR-RELATED"/>
    <property type="match status" value="1"/>
</dbReference>